<dbReference type="Proteomes" id="UP000238385">
    <property type="component" value="Unassembled WGS sequence"/>
</dbReference>
<name>A0A2T1KFW2_9GAMM</name>
<keyword evidence="3" id="KW-1185">Reference proteome</keyword>
<evidence type="ECO:0000313" key="3">
    <source>
        <dbReference type="Proteomes" id="UP000238385"/>
    </source>
</evidence>
<accession>A0A2T1KFW2</accession>
<organism evidence="2 3">
    <name type="scientific">Marinobacter halophilus</name>
    <dbReference type="NCBI Taxonomy" id="1323740"/>
    <lineage>
        <taxon>Bacteria</taxon>
        <taxon>Pseudomonadati</taxon>
        <taxon>Pseudomonadota</taxon>
        <taxon>Gammaproteobacteria</taxon>
        <taxon>Pseudomonadales</taxon>
        <taxon>Marinobacteraceae</taxon>
        <taxon>Marinobacter</taxon>
    </lineage>
</organism>
<protein>
    <recommendedName>
        <fullName evidence="4">PcfJ-like protein</fullName>
    </recommendedName>
</protein>
<reference evidence="2 3" key="1">
    <citation type="submission" date="2018-03" db="EMBL/GenBank/DDBJ databases">
        <title>Marinobacter brunus sp. nov., a marine bacterium of Gamma-proteobacteria isolated from the surface seawater of the South China Sea.</title>
        <authorList>
            <person name="Cheng H."/>
            <person name="Wu Y.-H."/>
            <person name="Xamxidin M."/>
            <person name="Xu X.-W."/>
        </authorList>
    </citation>
    <scope>NUCLEOTIDE SEQUENCE [LARGE SCALE GENOMIC DNA]</scope>
    <source>
        <strain evidence="2 3">JCM 30472</strain>
    </source>
</reference>
<evidence type="ECO:0000313" key="2">
    <source>
        <dbReference type="EMBL" id="PSF09016.1"/>
    </source>
</evidence>
<comment type="caution">
    <text evidence="2">The sequence shown here is derived from an EMBL/GenBank/DDBJ whole genome shotgun (WGS) entry which is preliminary data.</text>
</comment>
<evidence type="ECO:0000256" key="1">
    <source>
        <dbReference type="SAM" id="MobiDB-lite"/>
    </source>
</evidence>
<sequence length="383" mass="43571">MTCTTAVYDLSQILHYPIRVEVNSWDSRHPLHWVSYNDEGRIAEGQFLEPPGLPLFTLEDDAGRRLCDALPESVSAVAALMPAMDFELAQACATSEGARELADDAPLLFILTVDHAQKQSWSLEAFNEFLAGKRSDILKAVGLPGSRSLVRLVRRLALSSLLPWELEDIHTALQNPEYVGLMRHHPHLHLNHIRLLNRIRRPLWPGLLNLVDEHTSAVDMSWLCRMIRDTVVMAGRNEQVLAGIHSREALQAQHDHLVERFNRANSRNSKEKRQDLAKELSEEHGDYPKPPLAPIEGIEPLRSWLELLEEGASMRHCVGSYDIPVALGEVFIYRMVHPERLTISLEFHNRTWVLGEVRGVCNSNPSEGTLDWIRRWVNTDRNS</sequence>
<dbReference type="EMBL" id="PXNN01000010">
    <property type="protein sequence ID" value="PSF09016.1"/>
    <property type="molecule type" value="Genomic_DNA"/>
</dbReference>
<dbReference type="Pfam" id="PF14284">
    <property type="entry name" value="PcfJ"/>
    <property type="match status" value="1"/>
</dbReference>
<dbReference type="AlphaFoldDB" id="A0A2T1KFW2"/>
<feature type="region of interest" description="Disordered" evidence="1">
    <location>
        <begin position="264"/>
        <end position="292"/>
    </location>
</feature>
<dbReference type="InterPro" id="IPR025586">
    <property type="entry name" value="PcfJ"/>
</dbReference>
<proteinExistence type="predicted"/>
<dbReference type="RefSeq" id="WP_106670908.1">
    <property type="nucleotide sequence ID" value="NZ_BMFE01000003.1"/>
</dbReference>
<evidence type="ECO:0008006" key="4">
    <source>
        <dbReference type="Google" id="ProtNLM"/>
    </source>
</evidence>
<dbReference type="OrthoDB" id="5620376at2"/>
<gene>
    <name evidence="2" type="ORF">C7H08_06345</name>
</gene>
<feature type="compositionally biased region" description="Basic and acidic residues" evidence="1">
    <location>
        <begin position="264"/>
        <end position="287"/>
    </location>
</feature>